<evidence type="ECO:0000256" key="5">
    <source>
        <dbReference type="ARBA" id="ARBA00022989"/>
    </source>
</evidence>
<comment type="similarity">
    <text evidence="2">Belongs to the bacterial sugar transferase family.</text>
</comment>
<evidence type="ECO:0000256" key="6">
    <source>
        <dbReference type="ARBA" id="ARBA00023136"/>
    </source>
</evidence>
<dbReference type="Pfam" id="PF02397">
    <property type="entry name" value="Bac_transf"/>
    <property type="match status" value="1"/>
</dbReference>
<dbReference type="InterPro" id="IPR003362">
    <property type="entry name" value="Bact_transf"/>
</dbReference>
<evidence type="ECO:0000259" key="8">
    <source>
        <dbReference type="Pfam" id="PF02397"/>
    </source>
</evidence>
<dbReference type="RefSeq" id="WP_191700849.1">
    <property type="nucleotide sequence ID" value="NZ_JACSPZ010000006.1"/>
</dbReference>
<keyword evidence="4 7" id="KW-0812">Transmembrane</keyword>
<feature type="transmembrane region" description="Helical" evidence="7">
    <location>
        <begin position="77"/>
        <end position="97"/>
    </location>
</feature>
<organism evidence="9 10">
    <name type="scientific">Solibacillus faecavium</name>
    <dbReference type="NCBI Taxonomy" id="2762221"/>
    <lineage>
        <taxon>Bacteria</taxon>
        <taxon>Bacillati</taxon>
        <taxon>Bacillota</taxon>
        <taxon>Bacilli</taxon>
        <taxon>Bacillales</taxon>
        <taxon>Caryophanaceae</taxon>
        <taxon>Solibacillus</taxon>
    </lineage>
</organism>
<dbReference type="EMBL" id="JACSPZ010000006">
    <property type="protein sequence ID" value="MBD8037776.1"/>
    <property type="molecule type" value="Genomic_DNA"/>
</dbReference>
<comment type="caution">
    <text evidence="9">The sequence shown here is derived from an EMBL/GenBank/DDBJ whole genome shotgun (WGS) entry which is preliminary data.</text>
</comment>
<keyword evidence="3 9" id="KW-0808">Transferase</keyword>
<gene>
    <name evidence="9" type="ORF">H9635_13575</name>
</gene>
<keyword evidence="6 7" id="KW-0472">Membrane</keyword>
<dbReference type="PANTHER" id="PTHR30576:SF0">
    <property type="entry name" value="UNDECAPRENYL-PHOSPHATE N-ACETYLGALACTOSAMINYL 1-PHOSPHATE TRANSFERASE-RELATED"/>
    <property type="match status" value="1"/>
</dbReference>
<evidence type="ECO:0000313" key="9">
    <source>
        <dbReference type="EMBL" id="MBD8037776.1"/>
    </source>
</evidence>
<keyword evidence="10" id="KW-1185">Reference proteome</keyword>
<keyword evidence="5 7" id="KW-1133">Transmembrane helix</keyword>
<dbReference type="InterPro" id="IPR017475">
    <property type="entry name" value="EPS_sugar_tfrase"/>
</dbReference>
<feature type="transmembrane region" description="Helical" evidence="7">
    <location>
        <begin position="44"/>
        <end position="65"/>
    </location>
</feature>
<evidence type="ECO:0000256" key="1">
    <source>
        <dbReference type="ARBA" id="ARBA00004141"/>
    </source>
</evidence>
<evidence type="ECO:0000256" key="3">
    <source>
        <dbReference type="ARBA" id="ARBA00022679"/>
    </source>
</evidence>
<accession>A0ABR8Y0R2</accession>
<comment type="subcellular location">
    <subcellularLocation>
        <location evidence="1">Membrane</location>
        <topology evidence="1">Multi-pass membrane protein</topology>
    </subcellularLocation>
</comment>
<evidence type="ECO:0000256" key="4">
    <source>
        <dbReference type="ARBA" id="ARBA00022692"/>
    </source>
</evidence>
<feature type="transmembrane region" description="Helical" evidence="7">
    <location>
        <begin position="109"/>
        <end position="130"/>
    </location>
</feature>
<evidence type="ECO:0000313" key="10">
    <source>
        <dbReference type="Proteomes" id="UP000619101"/>
    </source>
</evidence>
<dbReference type="PANTHER" id="PTHR30576">
    <property type="entry name" value="COLANIC BIOSYNTHESIS UDP-GLUCOSE LIPID CARRIER TRANSFERASE"/>
    <property type="match status" value="1"/>
</dbReference>
<reference evidence="9 10" key="1">
    <citation type="submission" date="2020-08" db="EMBL/GenBank/DDBJ databases">
        <title>A Genomic Blueprint of the Chicken Gut Microbiome.</title>
        <authorList>
            <person name="Gilroy R."/>
            <person name="Ravi A."/>
            <person name="Getino M."/>
            <person name="Pursley I."/>
            <person name="Horton D.L."/>
            <person name="Alikhan N.-F."/>
            <person name="Baker D."/>
            <person name="Gharbi K."/>
            <person name="Hall N."/>
            <person name="Watson M."/>
            <person name="Adriaenssens E.M."/>
            <person name="Foster-Nyarko E."/>
            <person name="Jarju S."/>
            <person name="Secka A."/>
            <person name="Antonio M."/>
            <person name="Oren A."/>
            <person name="Chaudhuri R."/>
            <person name="La Ragione R.M."/>
            <person name="Hildebrand F."/>
            <person name="Pallen M.J."/>
        </authorList>
    </citation>
    <scope>NUCLEOTIDE SEQUENCE [LARGE SCALE GENOMIC DNA]</scope>
    <source>
        <strain evidence="9 10">A46</strain>
    </source>
</reference>
<feature type="transmembrane region" description="Helical" evidence="7">
    <location>
        <begin position="12"/>
        <end position="32"/>
    </location>
</feature>
<name>A0ABR8Y0R2_9BACL</name>
<feature type="transmembrane region" description="Helical" evidence="7">
    <location>
        <begin position="255"/>
        <end position="276"/>
    </location>
</feature>
<dbReference type="GO" id="GO:0016740">
    <property type="term" value="F:transferase activity"/>
    <property type="evidence" value="ECO:0007669"/>
    <property type="project" value="UniProtKB-KW"/>
</dbReference>
<protein>
    <submittedName>
        <fullName evidence="9">Sugar transferase</fullName>
    </submittedName>
</protein>
<dbReference type="Proteomes" id="UP000619101">
    <property type="component" value="Unassembled WGS sequence"/>
</dbReference>
<sequence length="443" mass="51692">MGEINSTRTQKFLIILVDLFLIFLAYVLSFHFRFEKIDQLNWDAFIALTPWILLISLFFILMYELYSIDRKSKWDIIRNLFVATTLMLFLTMAASFLLREFALPRSVIFIAYIIGNILLVFWKLLIYSFVSKKGNLVLFIGEDVEYLKIADQMDFQFGKRATINHVNMNDSLEQIFKNICKVDYVVIGAKISNELKSQIIYEAIKNGKIVYVIPDFYDLLLSQSIITTIDDTMVMGVNPFGLTVSQKLIKRAYDIIVSLLALIILSPFFVVIMVIMKIKEPKGRIFYKQERLGQNNKEFMIYKFRSMVEGAEILTGPVLAGQNDPRITKFGHFIRKTRIDELPQFLNVLKGDMSVVGPRPEREFFIKQFEQEHSSYTYRSTVKPGITGYAQIMGKYTTSVEDKLRFDLFYIRNYSFVLDIIIQFRTVIVLMDKTKSEGRKEKY</sequence>
<feature type="domain" description="Bacterial sugar transferase" evidence="8">
    <location>
        <begin position="250"/>
        <end position="431"/>
    </location>
</feature>
<proteinExistence type="inferred from homology"/>
<evidence type="ECO:0000256" key="2">
    <source>
        <dbReference type="ARBA" id="ARBA00006464"/>
    </source>
</evidence>
<dbReference type="NCBIfam" id="TIGR03025">
    <property type="entry name" value="EPS_sugtrans"/>
    <property type="match status" value="1"/>
</dbReference>
<evidence type="ECO:0000256" key="7">
    <source>
        <dbReference type="SAM" id="Phobius"/>
    </source>
</evidence>